<evidence type="ECO:0000313" key="1">
    <source>
        <dbReference type="EMBL" id="KAI0039462.1"/>
    </source>
</evidence>
<dbReference type="EMBL" id="MU276302">
    <property type="protein sequence ID" value="KAI0039462.1"/>
    <property type="molecule type" value="Genomic_DNA"/>
</dbReference>
<protein>
    <submittedName>
        <fullName evidence="1">Uncharacterized protein</fullName>
    </submittedName>
</protein>
<proteinExistence type="predicted"/>
<comment type="caution">
    <text evidence="1">The sequence shown here is derived from an EMBL/GenBank/DDBJ whole genome shotgun (WGS) entry which is preliminary data.</text>
</comment>
<gene>
    <name evidence="1" type="ORF">FA95DRAFT_1612555</name>
</gene>
<reference evidence="1" key="1">
    <citation type="submission" date="2021-02" db="EMBL/GenBank/DDBJ databases">
        <authorList>
            <consortium name="DOE Joint Genome Institute"/>
            <person name="Ahrendt S."/>
            <person name="Looney B.P."/>
            <person name="Miyauchi S."/>
            <person name="Morin E."/>
            <person name="Drula E."/>
            <person name="Courty P.E."/>
            <person name="Chicoki N."/>
            <person name="Fauchery L."/>
            <person name="Kohler A."/>
            <person name="Kuo A."/>
            <person name="Labutti K."/>
            <person name="Pangilinan J."/>
            <person name="Lipzen A."/>
            <person name="Riley R."/>
            <person name="Andreopoulos W."/>
            <person name="He G."/>
            <person name="Johnson J."/>
            <person name="Barry K.W."/>
            <person name="Grigoriev I.V."/>
            <person name="Nagy L."/>
            <person name="Hibbett D."/>
            <person name="Henrissat B."/>
            <person name="Matheny P.B."/>
            <person name="Labbe J."/>
            <person name="Martin F."/>
        </authorList>
    </citation>
    <scope>NUCLEOTIDE SEQUENCE</scope>
    <source>
        <strain evidence="1">FP105234-sp</strain>
    </source>
</reference>
<organism evidence="1 2">
    <name type="scientific">Auriscalpium vulgare</name>
    <dbReference type="NCBI Taxonomy" id="40419"/>
    <lineage>
        <taxon>Eukaryota</taxon>
        <taxon>Fungi</taxon>
        <taxon>Dikarya</taxon>
        <taxon>Basidiomycota</taxon>
        <taxon>Agaricomycotina</taxon>
        <taxon>Agaricomycetes</taxon>
        <taxon>Russulales</taxon>
        <taxon>Auriscalpiaceae</taxon>
        <taxon>Auriscalpium</taxon>
    </lineage>
</organism>
<evidence type="ECO:0000313" key="2">
    <source>
        <dbReference type="Proteomes" id="UP000814033"/>
    </source>
</evidence>
<dbReference type="Proteomes" id="UP000814033">
    <property type="component" value="Unassembled WGS sequence"/>
</dbReference>
<keyword evidence="2" id="KW-1185">Reference proteome</keyword>
<sequence>MSRQRARSHNIGDPDLPRDRLDVCLSTPARVQVLYTPLSSMRPSSLYITFEAATQETGSGDTASQPAHSRTTRDPPPPSPTTSPTTPTAPQSADDLEGDAGSVDARESGRAAADVSARSPHTELRRLVAGIQIAQAAVRPRWLAASKTWST</sequence>
<accession>A0ACB8R6F6</accession>
<name>A0ACB8R6F6_9AGAM</name>
<reference evidence="1" key="2">
    <citation type="journal article" date="2022" name="New Phytol.">
        <title>Evolutionary transition to the ectomycorrhizal habit in the genomes of a hyperdiverse lineage of mushroom-forming fungi.</title>
        <authorList>
            <person name="Looney B."/>
            <person name="Miyauchi S."/>
            <person name="Morin E."/>
            <person name="Drula E."/>
            <person name="Courty P.E."/>
            <person name="Kohler A."/>
            <person name="Kuo A."/>
            <person name="LaButti K."/>
            <person name="Pangilinan J."/>
            <person name="Lipzen A."/>
            <person name="Riley R."/>
            <person name="Andreopoulos W."/>
            <person name="He G."/>
            <person name="Johnson J."/>
            <person name="Nolan M."/>
            <person name="Tritt A."/>
            <person name="Barry K.W."/>
            <person name="Grigoriev I.V."/>
            <person name="Nagy L.G."/>
            <person name="Hibbett D."/>
            <person name="Henrissat B."/>
            <person name="Matheny P.B."/>
            <person name="Labbe J."/>
            <person name="Martin F.M."/>
        </authorList>
    </citation>
    <scope>NUCLEOTIDE SEQUENCE</scope>
    <source>
        <strain evidence="1">FP105234-sp</strain>
    </source>
</reference>